<gene>
    <name evidence="2" type="ORF">FHL06_12610</name>
</gene>
<sequence length="68" mass="7973">MHKIFPNAQIIVNRFHIVQLYSRALDQVRISCLKKINDKHSRLYKALDTSISTLHKNLNYIKNSCTMS</sequence>
<organism evidence="2 3">
    <name type="scientific">Companilactobacillus halodurans</name>
    <dbReference type="NCBI Taxonomy" id="2584183"/>
    <lineage>
        <taxon>Bacteria</taxon>
        <taxon>Bacillati</taxon>
        <taxon>Bacillota</taxon>
        <taxon>Bacilli</taxon>
        <taxon>Lactobacillales</taxon>
        <taxon>Lactobacillaceae</taxon>
        <taxon>Companilactobacillus</taxon>
    </lineage>
</organism>
<evidence type="ECO:0000313" key="3">
    <source>
        <dbReference type="Proteomes" id="UP000414364"/>
    </source>
</evidence>
<name>A0A5P0ZSX8_9LACO</name>
<evidence type="ECO:0000313" key="2">
    <source>
        <dbReference type="EMBL" id="MQS77159.1"/>
    </source>
</evidence>
<reference evidence="2 3" key="1">
    <citation type="journal article" date="2019" name="Syst. Appl. Microbiol.">
        <title>Polyphasic characterization of two novel Lactobacillus spp. isolated from blown salami packages: Description of Lactobacillus halodurans sp. nov. and Lactobacillus salsicarnum sp. nov.</title>
        <authorList>
            <person name="Schuster J.A."/>
            <person name="Klingl A."/>
            <person name="Vogel R.F."/>
            <person name="Ehrmann M.A."/>
        </authorList>
    </citation>
    <scope>NUCLEOTIDE SEQUENCE [LARGE SCALE GENOMIC DNA]</scope>
    <source>
        <strain evidence="2 3">TMW 1.2172</strain>
    </source>
</reference>
<feature type="domain" description="Transposase IS204/IS1001/IS1096/IS1165 DDE" evidence="1">
    <location>
        <begin position="2"/>
        <end position="59"/>
    </location>
</feature>
<evidence type="ECO:0000259" key="1">
    <source>
        <dbReference type="Pfam" id="PF01610"/>
    </source>
</evidence>
<dbReference type="Pfam" id="PF01610">
    <property type="entry name" value="DDE_Tnp_ISL3"/>
    <property type="match status" value="1"/>
</dbReference>
<proteinExistence type="predicted"/>
<dbReference type="EMBL" id="VDFP01000088">
    <property type="protein sequence ID" value="MQS77159.1"/>
    <property type="molecule type" value="Genomic_DNA"/>
</dbReference>
<dbReference type="RefSeq" id="WP_396127108.1">
    <property type="nucleotide sequence ID" value="NZ_VDFP01000088.1"/>
</dbReference>
<dbReference type="InterPro" id="IPR002560">
    <property type="entry name" value="Transposase_DDE"/>
</dbReference>
<comment type="caution">
    <text evidence="2">The sequence shown here is derived from an EMBL/GenBank/DDBJ whole genome shotgun (WGS) entry which is preliminary data.</text>
</comment>
<dbReference type="Proteomes" id="UP000414364">
    <property type="component" value="Unassembled WGS sequence"/>
</dbReference>
<accession>A0A5P0ZSX8</accession>
<protein>
    <submittedName>
        <fullName evidence="2">Transposase</fullName>
    </submittedName>
</protein>
<dbReference type="AlphaFoldDB" id="A0A5P0ZSX8"/>